<dbReference type="PROSITE" id="PS00770">
    <property type="entry name" value="AA_TRANSFER_CLASS_4"/>
    <property type="match status" value="1"/>
</dbReference>
<gene>
    <name evidence="19" type="ORF">FFV09_11380</name>
</gene>
<evidence type="ECO:0000256" key="13">
    <source>
        <dbReference type="ARBA" id="ARBA00049229"/>
    </source>
</evidence>
<evidence type="ECO:0000313" key="19">
    <source>
        <dbReference type="EMBL" id="QDH21387.1"/>
    </source>
</evidence>
<evidence type="ECO:0000256" key="2">
    <source>
        <dbReference type="ARBA" id="ARBA00004824"/>
    </source>
</evidence>
<evidence type="ECO:0000256" key="15">
    <source>
        <dbReference type="RuleBase" id="RU004106"/>
    </source>
</evidence>
<dbReference type="InterPro" id="IPR001544">
    <property type="entry name" value="Aminotrans_IV"/>
</dbReference>
<evidence type="ECO:0000256" key="9">
    <source>
        <dbReference type="ARBA" id="ARBA00022898"/>
    </source>
</evidence>
<comment type="cofactor">
    <cofactor evidence="1 16">
        <name>pyridoxal 5'-phosphate</name>
        <dbReference type="ChEBI" id="CHEBI:597326"/>
    </cofactor>
</comment>
<evidence type="ECO:0000256" key="12">
    <source>
        <dbReference type="ARBA" id="ARBA00048798"/>
    </source>
</evidence>
<evidence type="ECO:0000256" key="11">
    <source>
        <dbReference type="ARBA" id="ARBA00048212"/>
    </source>
</evidence>
<evidence type="ECO:0000256" key="17">
    <source>
        <dbReference type="RuleBase" id="RU004517"/>
    </source>
</evidence>
<dbReference type="GO" id="GO:0052655">
    <property type="term" value="F:L-valine-2-oxoglutarate transaminase activity"/>
    <property type="evidence" value="ECO:0007669"/>
    <property type="project" value="RHEA"/>
</dbReference>
<dbReference type="InterPro" id="IPR036038">
    <property type="entry name" value="Aminotransferase-like"/>
</dbReference>
<dbReference type="GO" id="GO:0052654">
    <property type="term" value="F:L-leucine-2-oxoglutarate transaminase activity"/>
    <property type="evidence" value="ECO:0007669"/>
    <property type="project" value="RHEA"/>
</dbReference>
<dbReference type="InterPro" id="IPR043131">
    <property type="entry name" value="BCAT-like_N"/>
</dbReference>
<keyword evidence="20" id="KW-1185">Reference proteome</keyword>
<evidence type="ECO:0000256" key="16">
    <source>
        <dbReference type="RuleBase" id="RU004516"/>
    </source>
</evidence>
<dbReference type="Pfam" id="PF01063">
    <property type="entry name" value="Aminotran_4"/>
    <property type="match status" value="1"/>
</dbReference>
<feature type="modified residue" description="N6-(pyridoxal phosphate)lysine" evidence="14">
    <location>
        <position position="196"/>
    </location>
</feature>
<comment type="catalytic activity">
    <reaction evidence="11 17">
        <text>L-valine + 2-oxoglutarate = 3-methyl-2-oxobutanoate + L-glutamate</text>
        <dbReference type="Rhea" id="RHEA:24813"/>
        <dbReference type="ChEBI" id="CHEBI:11851"/>
        <dbReference type="ChEBI" id="CHEBI:16810"/>
        <dbReference type="ChEBI" id="CHEBI:29985"/>
        <dbReference type="ChEBI" id="CHEBI:57762"/>
        <dbReference type="EC" id="2.6.1.42"/>
    </reaction>
</comment>
<dbReference type="GO" id="GO:0009099">
    <property type="term" value="P:L-valine biosynthetic process"/>
    <property type="evidence" value="ECO:0007669"/>
    <property type="project" value="UniProtKB-UniPathway"/>
</dbReference>
<keyword evidence="8 17" id="KW-0808">Transferase</keyword>
<dbReference type="CDD" id="cd01557">
    <property type="entry name" value="BCAT_beta_family"/>
    <property type="match status" value="1"/>
</dbReference>
<sequence>MQGELKIQETTQRKPKPDTANLSFGVYMTDHMFTMDYKKGEGWHDAKIVPYGPIPMDPAAKVFHYGQTIFEGMKAYMGEDGDIRLFRPEKNFERFNRSCRRMSIPEIDESFVLQALKELIKLDRSWVPSAPGTSLYIRPFAIATENHLGANPSLSYKMMIILSPVGAYYAEGLNPVRIHVETRDVRAVAGGVGEAKTAGNYAASMQAQENAYGAGYSQVLWLDGVHRKYVEEVGSMNVFFRIGDRIVTPSLSGSILNGITRDSSIQMLRDFGFEVEERPVTIDELSAFAEDGTLLEAFGTGTAAVVSPIGEIGWNGKTFKIGGGETGEWTRRLYDELTALQRGDIEDRFGWTEVICSAETTQG</sequence>
<dbReference type="PIRSF" id="PIRSF006468">
    <property type="entry name" value="BCAT1"/>
    <property type="match status" value="1"/>
</dbReference>
<dbReference type="InterPro" id="IPR005786">
    <property type="entry name" value="B_amino_transII"/>
</dbReference>
<dbReference type="KEGG" id="saca:FFV09_11380"/>
<dbReference type="GO" id="GO:0009098">
    <property type="term" value="P:L-leucine biosynthetic process"/>
    <property type="evidence" value="ECO:0007669"/>
    <property type="project" value="UniProtKB-UniPathway"/>
</dbReference>
<evidence type="ECO:0000256" key="1">
    <source>
        <dbReference type="ARBA" id="ARBA00001933"/>
    </source>
</evidence>
<dbReference type="Gene3D" id="3.20.10.10">
    <property type="entry name" value="D-amino Acid Aminotransferase, subunit A, domain 2"/>
    <property type="match status" value="1"/>
</dbReference>
<comment type="pathway">
    <text evidence="3 18">Amino-acid biosynthesis; L-valine biosynthesis; L-valine from pyruvate: step 4/4.</text>
</comment>
<keyword evidence="9 16" id="KW-0663">Pyridoxal phosphate</keyword>
<dbReference type="AlphaFoldDB" id="A0A4Y6UYT5"/>
<dbReference type="UniPathway" id="UPA00047">
    <property type="reaction ID" value="UER00058"/>
</dbReference>
<protein>
    <recommendedName>
        <fullName evidence="17">Branched-chain-amino-acid aminotransferase</fullName>
        <ecNumber evidence="17">2.6.1.42</ecNumber>
    </recommendedName>
</protein>
<dbReference type="PANTHER" id="PTHR11825">
    <property type="entry name" value="SUBGROUP IIII AMINOTRANSFERASE"/>
    <property type="match status" value="1"/>
</dbReference>
<evidence type="ECO:0000313" key="20">
    <source>
        <dbReference type="Proteomes" id="UP000316968"/>
    </source>
</evidence>
<comment type="pathway">
    <text evidence="2 18">Amino-acid biosynthesis; L-isoleucine biosynthesis; L-isoleucine from 2-oxobutanoate: step 4/4.</text>
</comment>
<accession>A0A4Y6UYT5</accession>
<comment type="pathway">
    <text evidence="4 18">Amino-acid biosynthesis; L-leucine biosynthesis; L-leucine from 3-methyl-2-oxobutanoate: step 4/4.</text>
</comment>
<dbReference type="InterPro" id="IPR043132">
    <property type="entry name" value="BCAT-like_C"/>
</dbReference>
<dbReference type="NCBIfam" id="TIGR01123">
    <property type="entry name" value="ilvE_II"/>
    <property type="match status" value="1"/>
</dbReference>
<evidence type="ECO:0000256" key="8">
    <source>
        <dbReference type="ARBA" id="ARBA00022679"/>
    </source>
</evidence>
<organism evidence="19 20">
    <name type="scientific">Saccharibacillus brassicae</name>
    <dbReference type="NCBI Taxonomy" id="2583377"/>
    <lineage>
        <taxon>Bacteria</taxon>
        <taxon>Bacillati</taxon>
        <taxon>Bacillota</taxon>
        <taxon>Bacilli</taxon>
        <taxon>Bacillales</taxon>
        <taxon>Paenibacillaceae</taxon>
        <taxon>Saccharibacillus</taxon>
    </lineage>
</organism>
<dbReference type="InterPro" id="IPR018300">
    <property type="entry name" value="Aminotrans_IV_CS"/>
</dbReference>
<dbReference type="UniPathway" id="UPA00048">
    <property type="reaction ID" value="UER00073"/>
</dbReference>
<dbReference type="SUPFAM" id="SSF56752">
    <property type="entry name" value="D-aminoacid aminotransferase-like PLP-dependent enzymes"/>
    <property type="match status" value="1"/>
</dbReference>
<dbReference type="NCBIfam" id="NF009897">
    <property type="entry name" value="PRK13357.1"/>
    <property type="match status" value="1"/>
</dbReference>
<dbReference type="UniPathway" id="UPA00049">
    <property type="reaction ID" value="UER00062"/>
</dbReference>
<evidence type="ECO:0000256" key="4">
    <source>
        <dbReference type="ARBA" id="ARBA00005072"/>
    </source>
</evidence>
<evidence type="ECO:0000256" key="6">
    <source>
        <dbReference type="ARBA" id="ARBA00022576"/>
    </source>
</evidence>
<comment type="similarity">
    <text evidence="5 15">Belongs to the class-IV pyridoxal-phosphate-dependent aminotransferase family.</text>
</comment>
<dbReference type="GO" id="GO:0009097">
    <property type="term" value="P:isoleucine biosynthetic process"/>
    <property type="evidence" value="ECO:0007669"/>
    <property type="project" value="UniProtKB-UniPathway"/>
</dbReference>
<dbReference type="EC" id="2.6.1.42" evidence="17"/>
<name>A0A4Y6UYT5_SACBS</name>
<dbReference type="EMBL" id="CP041217">
    <property type="protein sequence ID" value="QDH21387.1"/>
    <property type="molecule type" value="Genomic_DNA"/>
</dbReference>
<evidence type="ECO:0000256" key="7">
    <source>
        <dbReference type="ARBA" id="ARBA00022605"/>
    </source>
</evidence>
<keyword evidence="7 17" id="KW-0028">Amino-acid biosynthesis</keyword>
<evidence type="ECO:0000256" key="5">
    <source>
        <dbReference type="ARBA" id="ARBA00009320"/>
    </source>
</evidence>
<dbReference type="PANTHER" id="PTHR11825:SF44">
    <property type="entry name" value="BRANCHED-CHAIN-AMINO-ACID AMINOTRANSFERASE"/>
    <property type="match status" value="1"/>
</dbReference>
<proteinExistence type="inferred from homology"/>
<comment type="catalytic activity">
    <reaction evidence="13 17">
        <text>L-leucine + 2-oxoglutarate = 4-methyl-2-oxopentanoate + L-glutamate</text>
        <dbReference type="Rhea" id="RHEA:18321"/>
        <dbReference type="ChEBI" id="CHEBI:16810"/>
        <dbReference type="ChEBI" id="CHEBI:17865"/>
        <dbReference type="ChEBI" id="CHEBI:29985"/>
        <dbReference type="ChEBI" id="CHEBI:57427"/>
        <dbReference type="EC" id="2.6.1.42"/>
    </reaction>
</comment>
<evidence type="ECO:0000256" key="18">
    <source>
        <dbReference type="RuleBase" id="RU004519"/>
    </source>
</evidence>
<dbReference type="RefSeq" id="WP_141447932.1">
    <property type="nucleotide sequence ID" value="NZ_CBCSAZ010000008.1"/>
</dbReference>
<dbReference type="Gene3D" id="3.30.470.10">
    <property type="match status" value="1"/>
</dbReference>
<dbReference type="OrthoDB" id="9804984at2"/>
<evidence type="ECO:0000256" key="3">
    <source>
        <dbReference type="ARBA" id="ARBA00004931"/>
    </source>
</evidence>
<keyword evidence="10 17" id="KW-0100">Branched-chain amino acid biosynthesis</keyword>
<dbReference type="InterPro" id="IPR033939">
    <property type="entry name" value="BCAT_family"/>
</dbReference>
<keyword evidence="6 17" id="KW-0032">Aminotransferase</keyword>
<dbReference type="GO" id="GO:0052656">
    <property type="term" value="F:L-isoleucine-2-oxoglutarate transaminase activity"/>
    <property type="evidence" value="ECO:0007669"/>
    <property type="project" value="RHEA"/>
</dbReference>
<evidence type="ECO:0000256" key="10">
    <source>
        <dbReference type="ARBA" id="ARBA00023304"/>
    </source>
</evidence>
<dbReference type="Proteomes" id="UP000316968">
    <property type="component" value="Chromosome"/>
</dbReference>
<evidence type="ECO:0000256" key="14">
    <source>
        <dbReference type="PIRSR" id="PIRSR006468-1"/>
    </source>
</evidence>
<comment type="catalytic activity">
    <reaction evidence="12 17">
        <text>L-isoleucine + 2-oxoglutarate = (S)-3-methyl-2-oxopentanoate + L-glutamate</text>
        <dbReference type="Rhea" id="RHEA:24801"/>
        <dbReference type="ChEBI" id="CHEBI:16810"/>
        <dbReference type="ChEBI" id="CHEBI:29985"/>
        <dbReference type="ChEBI" id="CHEBI:35146"/>
        <dbReference type="ChEBI" id="CHEBI:58045"/>
        <dbReference type="EC" id="2.6.1.42"/>
    </reaction>
</comment>
<reference evidence="19 20" key="1">
    <citation type="submission" date="2019-06" db="EMBL/GenBank/DDBJ databases">
        <title>Saccharibacillus brassicae sp. nov., an endophytic bacterium isolated from Chinese cabbage seeds (Brassica pekinensis).</title>
        <authorList>
            <person name="Jiang L."/>
            <person name="Lee J."/>
            <person name="Kim S.W."/>
        </authorList>
    </citation>
    <scope>NUCLEOTIDE SEQUENCE [LARGE SCALE GENOMIC DNA]</scope>
    <source>
        <strain evidence="20">KCTC 43072 / ATSA2</strain>
    </source>
</reference>